<gene>
    <name evidence="2" type="ORF">F511_06792</name>
</gene>
<dbReference type="EMBL" id="KQ995423">
    <property type="protein sequence ID" value="KZV46680.1"/>
    <property type="molecule type" value="Genomic_DNA"/>
</dbReference>
<feature type="region of interest" description="Disordered" evidence="1">
    <location>
        <begin position="156"/>
        <end position="196"/>
    </location>
</feature>
<accession>A0A2Z7CI34</accession>
<proteinExistence type="predicted"/>
<name>A0A2Z7CI34_9LAMI</name>
<feature type="compositionally biased region" description="Polar residues" evidence="1">
    <location>
        <begin position="161"/>
        <end position="172"/>
    </location>
</feature>
<dbReference type="Proteomes" id="UP000250235">
    <property type="component" value="Unassembled WGS sequence"/>
</dbReference>
<organism evidence="2 3">
    <name type="scientific">Dorcoceras hygrometricum</name>
    <dbReference type="NCBI Taxonomy" id="472368"/>
    <lineage>
        <taxon>Eukaryota</taxon>
        <taxon>Viridiplantae</taxon>
        <taxon>Streptophyta</taxon>
        <taxon>Embryophyta</taxon>
        <taxon>Tracheophyta</taxon>
        <taxon>Spermatophyta</taxon>
        <taxon>Magnoliopsida</taxon>
        <taxon>eudicotyledons</taxon>
        <taxon>Gunneridae</taxon>
        <taxon>Pentapetalae</taxon>
        <taxon>asterids</taxon>
        <taxon>lamiids</taxon>
        <taxon>Lamiales</taxon>
        <taxon>Gesneriaceae</taxon>
        <taxon>Didymocarpoideae</taxon>
        <taxon>Trichosporeae</taxon>
        <taxon>Loxocarpinae</taxon>
        <taxon>Dorcoceras</taxon>
    </lineage>
</organism>
<sequence length="217" mass="25257">MGIDQLKFQSVQLGYLKILQLGNTDPNNKSRKRKYECINRENHQSVIFRLVSHHSSVVFRHNQSVGHHYDDSVGPFRHDTSVCRSQRGSILAAQLVPSILKFYLDRSYSVTEIPAYSTSFLHWSRPTQQGLPRSSNPEANTNRRLLYSAVARTHKSAAPSRFSSNVNSSHLTGINRKRNSRRAQRHQSRSKPRRKSMTINRIRLRMNSIYRGFRRRR</sequence>
<reference evidence="2 3" key="1">
    <citation type="journal article" date="2015" name="Proc. Natl. Acad. Sci. U.S.A.">
        <title>The resurrection genome of Boea hygrometrica: A blueprint for survival of dehydration.</title>
        <authorList>
            <person name="Xiao L."/>
            <person name="Yang G."/>
            <person name="Zhang L."/>
            <person name="Yang X."/>
            <person name="Zhao S."/>
            <person name="Ji Z."/>
            <person name="Zhou Q."/>
            <person name="Hu M."/>
            <person name="Wang Y."/>
            <person name="Chen M."/>
            <person name="Xu Y."/>
            <person name="Jin H."/>
            <person name="Xiao X."/>
            <person name="Hu G."/>
            <person name="Bao F."/>
            <person name="Hu Y."/>
            <person name="Wan P."/>
            <person name="Li L."/>
            <person name="Deng X."/>
            <person name="Kuang T."/>
            <person name="Xiang C."/>
            <person name="Zhu J.K."/>
            <person name="Oliver M.J."/>
            <person name="He Y."/>
        </authorList>
    </citation>
    <scope>NUCLEOTIDE SEQUENCE [LARGE SCALE GENOMIC DNA]</scope>
    <source>
        <strain evidence="3">cv. XS01</strain>
    </source>
</reference>
<keyword evidence="3" id="KW-1185">Reference proteome</keyword>
<evidence type="ECO:0000256" key="1">
    <source>
        <dbReference type="SAM" id="MobiDB-lite"/>
    </source>
</evidence>
<evidence type="ECO:0000313" key="3">
    <source>
        <dbReference type="Proteomes" id="UP000250235"/>
    </source>
</evidence>
<protein>
    <submittedName>
        <fullName evidence="2">Disease resistance protein</fullName>
    </submittedName>
</protein>
<feature type="compositionally biased region" description="Basic residues" evidence="1">
    <location>
        <begin position="175"/>
        <end position="196"/>
    </location>
</feature>
<evidence type="ECO:0000313" key="2">
    <source>
        <dbReference type="EMBL" id="KZV46680.1"/>
    </source>
</evidence>
<dbReference type="AlphaFoldDB" id="A0A2Z7CI34"/>